<dbReference type="Pfam" id="PF13499">
    <property type="entry name" value="EF-hand_7"/>
    <property type="match status" value="1"/>
</dbReference>
<protein>
    <submittedName>
        <fullName evidence="4">Ca2+-binding EF-hand superfamily protein</fullName>
    </submittedName>
</protein>
<accession>A0A840B3Q5</accession>
<dbReference type="RefSeq" id="WP_246337062.1">
    <property type="nucleotide sequence ID" value="NZ_BAABBG010000002.1"/>
</dbReference>
<feature type="domain" description="EF-hand" evidence="3">
    <location>
        <begin position="65"/>
        <end position="100"/>
    </location>
</feature>
<dbReference type="InterPro" id="IPR018247">
    <property type="entry name" value="EF_Hand_1_Ca_BS"/>
</dbReference>
<reference evidence="4 5" key="1">
    <citation type="submission" date="2020-08" db="EMBL/GenBank/DDBJ databases">
        <title>Genomic Encyclopedia of Type Strains, Phase IV (KMG-IV): sequencing the most valuable type-strain genomes for metagenomic binning, comparative biology and taxonomic classification.</title>
        <authorList>
            <person name="Goeker M."/>
        </authorList>
    </citation>
    <scope>NUCLEOTIDE SEQUENCE [LARGE SCALE GENOMIC DNA]</scope>
    <source>
        <strain evidence="4 5">DSM 29050</strain>
    </source>
</reference>
<organism evidence="4 5">
    <name type="scientific">Sphingorhabdus rigui</name>
    <dbReference type="NCBI Taxonomy" id="1282858"/>
    <lineage>
        <taxon>Bacteria</taxon>
        <taxon>Pseudomonadati</taxon>
        <taxon>Pseudomonadota</taxon>
        <taxon>Alphaproteobacteria</taxon>
        <taxon>Sphingomonadales</taxon>
        <taxon>Sphingomonadaceae</taxon>
        <taxon>Sphingorhabdus</taxon>
    </lineage>
</organism>
<dbReference type="InterPro" id="IPR011992">
    <property type="entry name" value="EF-hand-dom_pair"/>
</dbReference>
<proteinExistence type="predicted"/>
<gene>
    <name evidence="4" type="ORF">GGR91_001406</name>
</gene>
<dbReference type="Gene3D" id="1.10.238.10">
    <property type="entry name" value="EF-hand"/>
    <property type="match status" value="2"/>
</dbReference>
<keyword evidence="2" id="KW-0732">Signal</keyword>
<evidence type="ECO:0000313" key="5">
    <source>
        <dbReference type="Proteomes" id="UP000581447"/>
    </source>
</evidence>
<feature type="signal peptide" evidence="2">
    <location>
        <begin position="1"/>
        <end position="23"/>
    </location>
</feature>
<dbReference type="PROSITE" id="PS00018">
    <property type="entry name" value="EF_HAND_1"/>
    <property type="match status" value="2"/>
</dbReference>
<feature type="chain" id="PRO_5032272341" evidence="2">
    <location>
        <begin position="24"/>
        <end position="191"/>
    </location>
</feature>
<evidence type="ECO:0000256" key="1">
    <source>
        <dbReference type="SAM" id="MobiDB-lite"/>
    </source>
</evidence>
<sequence length="191" mass="20647">MKKLSIYAGLMAFSAMSASAIYAAPDGRADQDGNRIITKAEAMAAADAHFAMMDANADGTLNDSDKTAMLAKRFAAIDTDKNGSISQAEFMAAHEMRDEHRADRREKRMEHGKMGKRHEHEGGRDGRMDIMARVDSNGDKAISQTEFRAAAEARFAKADANKDGSISPDERKAGRKGGWNEPMAPAQPNGG</sequence>
<dbReference type="EMBL" id="JACIEA010000001">
    <property type="protein sequence ID" value="MBB3943184.1"/>
    <property type="molecule type" value="Genomic_DNA"/>
</dbReference>
<dbReference type="SUPFAM" id="SSF47473">
    <property type="entry name" value="EF-hand"/>
    <property type="match status" value="1"/>
</dbReference>
<keyword evidence="5" id="KW-1185">Reference proteome</keyword>
<evidence type="ECO:0000313" key="4">
    <source>
        <dbReference type="EMBL" id="MBB3943184.1"/>
    </source>
</evidence>
<dbReference type="Proteomes" id="UP000581447">
    <property type="component" value="Unassembled WGS sequence"/>
</dbReference>
<dbReference type="Pfam" id="PF13202">
    <property type="entry name" value="EF-hand_5"/>
    <property type="match status" value="1"/>
</dbReference>
<name>A0A840B3Q5_9SPHN</name>
<dbReference type="GO" id="GO:0005509">
    <property type="term" value="F:calcium ion binding"/>
    <property type="evidence" value="ECO:0007669"/>
    <property type="project" value="InterPro"/>
</dbReference>
<comment type="caution">
    <text evidence="4">The sequence shown here is derived from an EMBL/GenBank/DDBJ whole genome shotgun (WGS) entry which is preliminary data.</text>
</comment>
<evidence type="ECO:0000256" key="2">
    <source>
        <dbReference type="SAM" id="SignalP"/>
    </source>
</evidence>
<evidence type="ECO:0000259" key="3">
    <source>
        <dbReference type="PROSITE" id="PS50222"/>
    </source>
</evidence>
<dbReference type="InterPro" id="IPR002048">
    <property type="entry name" value="EF_hand_dom"/>
</dbReference>
<feature type="region of interest" description="Disordered" evidence="1">
    <location>
        <begin position="94"/>
        <end position="128"/>
    </location>
</feature>
<dbReference type="AlphaFoldDB" id="A0A840B3Q5"/>
<feature type="region of interest" description="Disordered" evidence="1">
    <location>
        <begin position="155"/>
        <end position="191"/>
    </location>
</feature>
<dbReference type="PROSITE" id="PS50222">
    <property type="entry name" value="EF_HAND_2"/>
    <property type="match status" value="1"/>
</dbReference>
<feature type="compositionally biased region" description="Basic and acidic residues" evidence="1">
    <location>
        <begin position="155"/>
        <end position="172"/>
    </location>
</feature>